<dbReference type="EMBL" id="JACJIA010000009">
    <property type="protein sequence ID" value="MBA8954413.1"/>
    <property type="molecule type" value="Genomic_DNA"/>
</dbReference>
<evidence type="ECO:0000259" key="3">
    <source>
        <dbReference type="Pfam" id="PF00188"/>
    </source>
</evidence>
<keyword evidence="2" id="KW-1133">Transmembrane helix</keyword>
<evidence type="ECO:0000256" key="2">
    <source>
        <dbReference type="SAM" id="Phobius"/>
    </source>
</evidence>
<proteinExistence type="predicted"/>
<feature type="compositionally biased region" description="Low complexity" evidence="1">
    <location>
        <begin position="15"/>
        <end position="33"/>
    </location>
</feature>
<evidence type="ECO:0000313" key="5">
    <source>
        <dbReference type="Proteomes" id="UP000572680"/>
    </source>
</evidence>
<dbReference type="RefSeq" id="WP_182846503.1">
    <property type="nucleotide sequence ID" value="NZ_BAAALP010000021.1"/>
</dbReference>
<evidence type="ECO:0000313" key="4">
    <source>
        <dbReference type="EMBL" id="MBA8954413.1"/>
    </source>
</evidence>
<accession>A0A7W3LU86</accession>
<gene>
    <name evidence="4" type="ORF">HNR61_006070</name>
</gene>
<feature type="region of interest" description="Disordered" evidence="1">
    <location>
        <begin position="1"/>
        <end position="44"/>
    </location>
</feature>
<name>A0A7W3LU86_ACTNM</name>
<dbReference type="AlphaFoldDB" id="A0A7W3LU86"/>
<feature type="region of interest" description="Disordered" evidence="1">
    <location>
        <begin position="74"/>
        <end position="155"/>
    </location>
</feature>
<dbReference type="SUPFAM" id="SSF55797">
    <property type="entry name" value="PR-1-like"/>
    <property type="match status" value="1"/>
</dbReference>
<feature type="compositionally biased region" description="Low complexity" evidence="1">
    <location>
        <begin position="78"/>
        <end position="91"/>
    </location>
</feature>
<dbReference type="Proteomes" id="UP000572680">
    <property type="component" value="Unassembled WGS sequence"/>
</dbReference>
<organism evidence="4 5">
    <name type="scientific">Actinomadura namibiensis</name>
    <dbReference type="NCBI Taxonomy" id="182080"/>
    <lineage>
        <taxon>Bacteria</taxon>
        <taxon>Bacillati</taxon>
        <taxon>Actinomycetota</taxon>
        <taxon>Actinomycetes</taxon>
        <taxon>Streptosporangiales</taxon>
        <taxon>Thermomonosporaceae</taxon>
        <taxon>Actinomadura</taxon>
    </lineage>
</organism>
<keyword evidence="5" id="KW-1185">Reference proteome</keyword>
<evidence type="ECO:0000256" key="1">
    <source>
        <dbReference type="SAM" id="MobiDB-lite"/>
    </source>
</evidence>
<feature type="transmembrane region" description="Helical" evidence="2">
    <location>
        <begin position="48"/>
        <end position="71"/>
    </location>
</feature>
<dbReference type="Gene3D" id="3.40.33.10">
    <property type="entry name" value="CAP"/>
    <property type="match status" value="1"/>
</dbReference>
<feature type="compositionally biased region" description="Low complexity" evidence="1">
    <location>
        <begin position="99"/>
        <end position="116"/>
    </location>
</feature>
<sequence length="281" mass="28950">MSAPRRSPSRRPAPRRLGSAAGPEPFGPGSEPFGPGPGEPSRRRRSPLVLALAAGGVLVIGAGVGIGRLALSEPETRSTAAGGPTASSSPTETVEQAPRETPTGSPRPTGTPTKRPAAGKSPKAVRTQPTRKPAPTPTRSTRPSKPKTPAVPTGGMNASEAAVVTLTNKERAKAGCPALRADNRLVLSARRHSADMAANNYFSHTSRNGASPWARMEKAGYPSPGAENIAKGYPTAAAVTKGWMNSPGHRANILNCKLRAIGVGMAGGNGGPLWTQNFGWK</sequence>
<protein>
    <submittedName>
        <fullName evidence="4">Uncharacterized protein YkwD</fullName>
    </submittedName>
</protein>
<feature type="compositionally biased region" description="Low complexity" evidence="1">
    <location>
        <begin position="126"/>
        <end position="143"/>
    </location>
</feature>
<keyword evidence="2" id="KW-0472">Membrane</keyword>
<feature type="domain" description="SCP" evidence="3">
    <location>
        <begin position="165"/>
        <end position="278"/>
    </location>
</feature>
<dbReference type="InterPro" id="IPR014044">
    <property type="entry name" value="CAP_dom"/>
</dbReference>
<keyword evidence="2" id="KW-0812">Transmembrane</keyword>
<comment type="caution">
    <text evidence="4">The sequence shown here is derived from an EMBL/GenBank/DDBJ whole genome shotgun (WGS) entry which is preliminary data.</text>
</comment>
<dbReference type="PANTHER" id="PTHR31157">
    <property type="entry name" value="SCP DOMAIN-CONTAINING PROTEIN"/>
    <property type="match status" value="1"/>
</dbReference>
<dbReference type="Pfam" id="PF00188">
    <property type="entry name" value="CAP"/>
    <property type="match status" value="1"/>
</dbReference>
<dbReference type="PANTHER" id="PTHR31157:SF1">
    <property type="entry name" value="SCP DOMAIN-CONTAINING PROTEIN"/>
    <property type="match status" value="1"/>
</dbReference>
<dbReference type="CDD" id="cd05379">
    <property type="entry name" value="CAP_bacterial"/>
    <property type="match status" value="1"/>
</dbReference>
<dbReference type="InterPro" id="IPR035940">
    <property type="entry name" value="CAP_sf"/>
</dbReference>
<reference evidence="4 5" key="1">
    <citation type="submission" date="2020-08" db="EMBL/GenBank/DDBJ databases">
        <title>Genomic Encyclopedia of Type Strains, Phase IV (KMG-IV): sequencing the most valuable type-strain genomes for metagenomic binning, comparative biology and taxonomic classification.</title>
        <authorList>
            <person name="Goeker M."/>
        </authorList>
    </citation>
    <scope>NUCLEOTIDE SEQUENCE [LARGE SCALE GENOMIC DNA]</scope>
    <source>
        <strain evidence="4 5">DSM 44197</strain>
    </source>
</reference>